<organism evidence="4 5">
    <name type="scientific">Centaurea solstitialis</name>
    <name type="common">yellow star-thistle</name>
    <dbReference type="NCBI Taxonomy" id="347529"/>
    <lineage>
        <taxon>Eukaryota</taxon>
        <taxon>Viridiplantae</taxon>
        <taxon>Streptophyta</taxon>
        <taxon>Embryophyta</taxon>
        <taxon>Tracheophyta</taxon>
        <taxon>Spermatophyta</taxon>
        <taxon>Magnoliopsida</taxon>
        <taxon>eudicotyledons</taxon>
        <taxon>Gunneridae</taxon>
        <taxon>Pentapetalae</taxon>
        <taxon>asterids</taxon>
        <taxon>campanulids</taxon>
        <taxon>Asterales</taxon>
        <taxon>Asteraceae</taxon>
        <taxon>Carduoideae</taxon>
        <taxon>Cardueae</taxon>
        <taxon>Centaureinae</taxon>
        <taxon>Centaurea</taxon>
    </lineage>
</organism>
<protein>
    <recommendedName>
        <fullName evidence="3">DUF7803 domain-containing protein</fullName>
    </recommendedName>
</protein>
<evidence type="ECO:0000313" key="5">
    <source>
        <dbReference type="Proteomes" id="UP001172457"/>
    </source>
</evidence>
<gene>
    <name evidence="4" type="ORF">OSB04_020350</name>
</gene>
<name>A0AA38W3S5_9ASTR</name>
<evidence type="ECO:0000256" key="1">
    <source>
        <dbReference type="SAM" id="Coils"/>
    </source>
</evidence>
<dbReference type="AlphaFoldDB" id="A0AA38W3S5"/>
<dbReference type="PANTHER" id="PTHR36047:SF1">
    <property type="entry name" value="OS01G0191000 PROTEIN"/>
    <property type="match status" value="1"/>
</dbReference>
<sequence>MIGVEFLLITIVIGSFICIHERTVDSQPMMEETVLVGDDLMLGPPSPLIPPEIASHVLEGVNLCDGILRNLFCVSLQVNDIEPFCQEEIALYRECAEKRDKELRQRLQDSEYKLGSSMPLDLAKERASQLESETTTLERRLILASGMEGAEGFRQRWSLHGRLTDTKKRMEALKQGLENRKKDEEPTSVKVKAPTTKKWLFW</sequence>
<dbReference type="EMBL" id="JARYMX010000005">
    <property type="protein sequence ID" value="KAJ9547807.1"/>
    <property type="molecule type" value="Genomic_DNA"/>
</dbReference>
<dbReference type="PANTHER" id="PTHR36047">
    <property type="entry name" value="OS01G0191000 PROTEIN"/>
    <property type="match status" value="1"/>
</dbReference>
<keyword evidence="5" id="KW-1185">Reference proteome</keyword>
<feature type="coiled-coil region" evidence="1">
    <location>
        <begin position="93"/>
        <end position="140"/>
    </location>
</feature>
<dbReference type="Pfam" id="PF25086">
    <property type="entry name" value="DUF7803"/>
    <property type="match status" value="1"/>
</dbReference>
<reference evidence="4" key="1">
    <citation type="submission" date="2023-03" db="EMBL/GenBank/DDBJ databases">
        <title>Chromosome-scale reference genome and RAD-based genetic map of yellow starthistle (Centaurea solstitialis) reveal putative structural variation and QTLs associated with invader traits.</title>
        <authorList>
            <person name="Reatini B."/>
            <person name="Cang F.A."/>
            <person name="Jiang Q."/>
            <person name="Mckibben M.T.W."/>
            <person name="Barker M.S."/>
            <person name="Rieseberg L.H."/>
            <person name="Dlugosch K.M."/>
        </authorList>
    </citation>
    <scope>NUCLEOTIDE SEQUENCE</scope>
    <source>
        <strain evidence="4">CAN-66</strain>
        <tissue evidence="4">Leaf</tissue>
    </source>
</reference>
<proteinExistence type="predicted"/>
<feature type="domain" description="DUF7803" evidence="3">
    <location>
        <begin position="23"/>
        <end position="202"/>
    </location>
</feature>
<evidence type="ECO:0000256" key="2">
    <source>
        <dbReference type="SAM" id="SignalP"/>
    </source>
</evidence>
<dbReference type="InterPro" id="IPR056705">
    <property type="entry name" value="DUF7803"/>
</dbReference>
<evidence type="ECO:0000259" key="3">
    <source>
        <dbReference type="Pfam" id="PF25086"/>
    </source>
</evidence>
<keyword evidence="1" id="KW-0175">Coiled coil</keyword>
<feature type="chain" id="PRO_5041426126" description="DUF7803 domain-containing protein" evidence="2">
    <location>
        <begin position="27"/>
        <end position="202"/>
    </location>
</feature>
<dbReference type="Proteomes" id="UP001172457">
    <property type="component" value="Chromosome 5"/>
</dbReference>
<evidence type="ECO:0000313" key="4">
    <source>
        <dbReference type="EMBL" id="KAJ9547807.1"/>
    </source>
</evidence>
<comment type="caution">
    <text evidence="4">The sequence shown here is derived from an EMBL/GenBank/DDBJ whole genome shotgun (WGS) entry which is preliminary data.</text>
</comment>
<accession>A0AA38W3S5</accession>
<feature type="signal peptide" evidence="2">
    <location>
        <begin position="1"/>
        <end position="26"/>
    </location>
</feature>
<keyword evidence="2" id="KW-0732">Signal</keyword>